<keyword evidence="3" id="KW-1185">Reference proteome</keyword>
<evidence type="ECO:0000256" key="1">
    <source>
        <dbReference type="SAM" id="MobiDB-lite"/>
    </source>
</evidence>
<evidence type="ECO:0000313" key="2">
    <source>
        <dbReference type="EMBL" id="GBP73573.1"/>
    </source>
</evidence>
<protein>
    <submittedName>
        <fullName evidence="2">Uncharacterized protein</fullName>
    </submittedName>
</protein>
<dbReference type="AlphaFoldDB" id="A0A4C1YE11"/>
<accession>A0A4C1YE11</accession>
<sequence>MDFPSPGGAWGAGGAGRGRNCADCPPHRAPARRRPSLGLAGKAASHCQNYCTPISRSFKYMSLPYKILSVRVTGVPAWAHSIFSV</sequence>
<name>A0A4C1YE11_EUMVA</name>
<evidence type="ECO:0000313" key="3">
    <source>
        <dbReference type="Proteomes" id="UP000299102"/>
    </source>
</evidence>
<gene>
    <name evidence="2" type="ORF">EVAR_59787_1</name>
</gene>
<organism evidence="2 3">
    <name type="scientific">Eumeta variegata</name>
    <name type="common">Bagworm moth</name>
    <name type="synonym">Eumeta japonica</name>
    <dbReference type="NCBI Taxonomy" id="151549"/>
    <lineage>
        <taxon>Eukaryota</taxon>
        <taxon>Metazoa</taxon>
        <taxon>Ecdysozoa</taxon>
        <taxon>Arthropoda</taxon>
        <taxon>Hexapoda</taxon>
        <taxon>Insecta</taxon>
        <taxon>Pterygota</taxon>
        <taxon>Neoptera</taxon>
        <taxon>Endopterygota</taxon>
        <taxon>Lepidoptera</taxon>
        <taxon>Glossata</taxon>
        <taxon>Ditrysia</taxon>
        <taxon>Tineoidea</taxon>
        <taxon>Psychidae</taxon>
        <taxon>Oiketicinae</taxon>
        <taxon>Eumeta</taxon>
    </lineage>
</organism>
<feature type="region of interest" description="Disordered" evidence="1">
    <location>
        <begin position="1"/>
        <end position="33"/>
    </location>
</feature>
<dbReference type="Proteomes" id="UP000299102">
    <property type="component" value="Unassembled WGS sequence"/>
</dbReference>
<comment type="caution">
    <text evidence="2">The sequence shown here is derived from an EMBL/GenBank/DDBJ whole genome shotgun (WGS) entry which is preliminary data.</text>
</comment>
<proteinExistence type="predicted"/>
<feature type="compositionally biased region" description="Gly residues" evidence="1">
    <location>
        <begin position="8"/>
        <end position="17"/>
    </location>
</feature>
<dbReference type="EMBL" id="BGZK01001179">
    <property type="protein sequence ID" value="GBP73573.1"/>
    <property type="molecule type" value="Genomic_DNA"/>
</dbReference>
<reference evidence="2 3" key="1">
    <citation type="journal article" date="2019" name="Commun. Biol.">
        <title>The bagworm genome reveals a unique fibroin gene that provides high tensile strength.</title>
        <authorList>
            <person name="Kono N."/>
            <person name="Nakamura H."/>
            <person name="Ohtoshi R."/>
            <person name="Tomita M."/>
            <person name="Numata K."/>
            <person name="Arakawa K."/>
        </authorList>
    </citation>
    <scope>NUCLEOTIDE SEQUENCE [LARGE SCALE GENOMIC DNA]</scope>
</reference>